<dbReference type="FunFam" id="1.20.1310.10:FF:000001">
    <property type="entry name" value="Cullin 3"/>
    <property type="match status" value="1"/>
</dbReference>
<dbReference type="InterPro" id="IPR016158">
    <property type="entry name" value="Cullin_homology"/>
</dbReference>
<dbReference type="InterPro" id="IPR036390">
    <property type="entry name" value="WH_DNA-bd_sf"/>
</dbReference>
<feature type="region of interest" description="Disordered" evidence="6">
    <location>
        <begin position="437"/>
        <end position="477"/>
    </location>
</feature>
<evidence type="ECO:0000256" key="4">
    <source>
        <dbReference type="PROSITE-ProRule" id="PRU00330"/>
    </source>
</evidence>
<protein>
    <submittedName>
        <fullName evidence="8">Cullin-domain-containing protein</fullName>
    </submittedName>
</protein>
<feature type="region of interest" description="Disordered" evidence="6">
    <location>
        <begin position="1"/>
        <end position="21"/>
    </location>
</feature>
<evidence type="ECO:0000259" key="7">
    <source>
        <dbReference type="PROSITE" id="PS50069"/>
    </source>
</evidence>
<dbReference type="SUPFAM" id="SSF75632">
    <property type="entry name" value="Cullin homology domain"/>
    <property type="match status" value="1"/>
</dbReference>
<feature type="region of interest" description="Disordered" evidence="6">
    <location>
        <begin position="121"/>
        <end position="167"/>
    </location>
</feature>
<dbReference type="InterPro" id="IPR045093">
    <property type="entry name" value="Cullin"/>
</dbReference>
<feature type="compositionally biased region" description="Basic and acidic residues" evidence="6">
    <location>
        <begin position="134"/>
        <end position="144"/>
    </location>
</feature>
<dbReference type="EMBL" id="KZ819310">
    <property type="protein sequence ID" value="PWN94612.1"/>
    <property type="molecule type" value="Genomic_DNA"/>
</dbReference>
<sequence length="893" mass="98707">MSHGAPPRRPGARPVKLRTPKRPGLELPIEDMWKRLSNAIAQIQNHNISALSYEEHYRYAYNLVLYDQGDLLYSGVRTQITAHLSKTCSDLIVPAFPAGGASAALPAGIILPKMVRPASSSATAPGAASKGKGRALDPEQREAAEPDLVSGPSAGTAAAPQVGDRTDNVARTQAGERLLKAIRDAWDDHEACTKKLKDVLKYVDRVYVGKAGVPEIYDLGLELFRDTVIFSTAFPIHTHLYTTLLVQIQIEREGSVINRSAIKSNIDMLTALSAPSSAGSGRLASSASSSRPSSSKSVYQTDFEPAFLATSTEFYRAEATRLLDARDAGAYLRHVERRFIEEAGRVAVYLHNSTDTPLRVLLEAELLARHLQTIIDMPGSGLVTMLDEGRHEDLTRLYSLFKRVTEGLPTLKAAVKAYVASTGKQINLQVASQASAPPSAATASARSDGPTVDGDGSAKATGSKPTTAREAASDQNAASTPQAAMALKWVEDVLAFKHKFDYVLKHCFNDDKSCETAINEAFETFVNSNARAPEFISLFIDENLKKGLKGKTEEEVDDVLNRTIIVFRFLHEKDTFERYYKGHLTKRLLQGRSVSDDAERGMMAKLKIECGHGYVQKLQGMLNDMKVSEDTMGEFAESIQRSQRPMPFDLSVNVLTSTYWPINAQAQPCTMGPAMIDARDAFTRFYQSRHSGRILTWHPNLGNADVRVAFRARKHELNVSTYALVVLLLFEDVAEDEPLSYAQILGSTQILEPELQRTLQSLACAKYKILLKEPKGRDIGPNDKFTFNAGFTCSLARIKIAQIAARVESAAERKETTAKVEEERKNQVEACIVRVMKDRKAMTHNELVQEVIRQLVARFQPAPALVKRRIESLIDREYLERAEGQMNVYNYLA</sequence>
<dbReference type="GeneID" id="37272383"/>
<evidence type="ECO:0000256" key="2">
    <source>
        <dbReference type="ARBA" id="ARBA00022499"/>
    </source>
</evidence>
<dbReference type="InterPro" id="IPR016157">
    <property type="entry name" value="Cullin_CS"/>
</dbReference>
<evidence type="ECO:0000313" key="9">
    <source>
        <dbReference type="Proteomes" id="UP000245946"/>
    </source>
</evidence>
<proteinExistence type="inferred from homology"/>
<dbReference type="GO" id="GO:0006511">
    <property type="term" value="P:ubiquitin-dependent protein catabolic process"/>
    <property type="evidence" value="ECO:0007669"/>
    <property type="project" value="InterPro"/>
</dbReference>
<dbReference type="Pfam" id="PF26557">
    <property type="entry name" value="Cullin_AB"/>
    <property type="match status" value="1"/>
</dbReference>
<feature type="domain" description="Cullin family profile" evidence="7">
    <location>
        <begin position="531"/>
        <end position="763"/>
    </location>
</feature>
<dbReference type="FunFam" id="1.20.1310.10:FF:000036">
    <property type="entry name" value="SCF ubiquitin ligase subunit CulC, putative"/>
    <property type="match status" value="1"/>
</dbReference>
<dbReference type="PROSITE" id="PS50069">
    <property type="entry name" value="CULLIN_2"/>
    <property type="match status" value="1"/>
</dbReference>
<dbReference type="Gene3D" id="1.10.10.10">
    <property type="entry name" value="Winged helix-like DNA-binding domain superfamily/Winged helix DNA-binding domain"/>
    <property type="match status" value="1"/>
</dbReference>
<dbReference type="Gene3D" id="3.30.230.130">
    <property type="entry name" value="Cullin, Chain C, Domain 2"/>
    <property type="match status" value="1"/>
</dbReference>
<keyword evidence="2" id="KW-1017">Isopeptide bond</keyword>
<dbReference type="PANTHER" id="PTHR11932">
    <property type="entry name" value="CULLIN"/>
    <property type="match status" value="1"/>
</dbReference>
<dbReference type="InterPro" id="IPR036388">
    <property type="entry name" value="WH-like_DNA-bd_sf"/>
</dbReference>
<evidence type="ECO:0000313" key="8">
    <source>
        <dbReference type="EMBL" id="PWN94612.1"/>
    </source>
</evidence>
<dbReference type="SUPFAM" id="SSF46785">
    <property type="entry name" value="Winged helix' DNA-binding domain"/>
    <property type="match status" value="1"/>
</dbReference>
<keyword evidence="9" id="KW-1185">Reference proteome</keyword>
<dbReference type="OrthoDB" id="27073at2759"/>
<dbReference type="RefSeq" id="XP_025594891.1">
    <property type="nucleotide sequence ID" value="XM_025744839.1"/>
</dbReference>
<evidence type="ECO:0000256" key="5">
    <source>
        <dbReference type="RuleBase" id="RU003829"/>
    </source>
</evidence>
<keyword evidence="3" id="KW-0832">Ubl conjugation</keyword>
<evidence type="ECO:0000256" key="3">
    <source>
        <dbReference type="ARBA" id="ARBA00022843"/>
    </source>
</evidence>
<reference evidence="8 9" key="1">
    <citation type="journal article" date="2018" name="Mol. Biol. Evol.">
        <title>Broad Genomic Sampling Reveals a Smut Pathogenic Ancestry of the Fungal Clade Ustilaginomycotina.</title>
        <authorList>
            <person name="Kijpornyongpan T."/>
            <person name="Mondo S.J."/>
            <person name="Barry K."/>
            <person name="Sandor L."/>
            <person name="Lee J."/>
            <person name="Lipzen A."/>
            <person name="Pangilinan J."/>
            <person name="LaButti K."/>
            <person name="Hainaut M."/>
            <person name="Henrissat B."/>
            <person name="Grigoriev I.V."/>
            <person name="Spatafora J.W."/>
            <person name="Aime M.C."/>
        </authorList>
    </citation>
    <scope>NUCLEOTIDE SEQUENCE [LARGE SCALE GENOMIC DNA]</scope>
    <source>
        <strain evidence="8 9">MCA 4186</strain>
    </source>
</reference>
<organism evidence="8 9">
    <name type="scientific">Tilletiopsis washingtonensis</name>
    <dbReference type="NCBI Taxonomy" id="58919"/>
    <lineage>
        <taxon>Eukaryota</taxon>
        <taxon>Fungi</taxon>
        <taxon>Dikarya</taxon>
        <taxon>Basidiomycota</taxon>
        <taxon>Ustilaginomycotina</taxon>
        <taxon>Exobasidiomycetes</taxon>
        <taxon>Entylomatales</taxon>
        <taxon>Entylomatales incertae sedis</taxon>
        <taxon>Tilletiopsis</taxon>
    </lineage>
</organism>
<dbReference type="InterPro" id="IPR016159">
    <property type="entry name" value="Cullin_repeat-like_dom_sf"/>
</dbReference>
<gene>
    <name evidence="8" type="ORF">FA09DRAFT_353779</name>
</gene>
<dbReference type="FunFam" id="1.20.1310.10:FF:000002">
    <property type="entry name" value="cullin-3 isoform X1"/>
    <property type="match status" value="1"/>
</dbReference>
<evidence type="ECO:0000256" key="1">
    <source>
        <dbReference type="ARBA" id="ARBA00006019"/>
    </source>
</evidence>
<dbReference type="GO" id="GO:0031625">
    <property type="term" value="F:ubiquitin protein ligase binding"/>
    <property type="evidence" value="ECO:0007669"/>
    <property type="project" value="InterPro"/>
</dbReference>
<dbReference type="Pfam" id="PF00888">
    <property type="entry name" value="Cullin"/>
    <property type="match status" value="1"/>
</dbReference>
<dbReference type="STRING" id="58919.A0A316YZN5"/>
<dbReference type="AlphaFoldDB" id="A0A316YZN5"/>
<dbReference type="Pfam" id="PF10557">
    <property type="entry name" value="Cullin_Nedd8"/>
    <property type="match status" value="1"/>
</dbReference>
<dbReference type="Proteomes" id="UP000245946">
    <property type="component" value="Unassembled WGS sequence"/>
</dbReference>
<accession>A0A316YZN5</accession>
<comment type="similarity">
    <text evidence="1 4 5">Belongs to the cullin family.</text>
</comment>
<dbReference type="InterPro" id="IPR036317">
    <property type="entry name" value="Cullin_homology_sf"/>
</dbReference>
<feature type="compositionally biased region" description="Low complexity" evidence="6">
    <location>
        <begin position="121"/>
        <end position="130"/>
    </location>
</feature>
<dbReference type="PROSITE" id="PS01256">
    <property type="entry name" value="CULLIN_1"/>
    <property type="match status" value="1"/>
</dbReference>
<feature type="compositionally biased region" description="Low complexity" evidence="6">
    <location>
        <begin position="275"/>
        <end position="295"/>
    </location>
</feature>
<dbReference type="SMART" id="SM00884">
    <property type="entry name" value="Cullin_Nedd8"/>
    <property type="match status" value="1"/>
</dbReference>
<dbReference type="InterPro" id="IPR019559">
    <property type="entry name" value="Cullin_neddylation_domain"/>
</dbReference>
<evidence type="ECO:0000256" key="6">
    <source>
        <dbReference type="SAM" id="MobiDB-lite"/>
    </source>
</evidence>
<feature type="region of interest" description="Disordered" evidence="6">
    <location>
        <begin position="275"/>
        <end position="297"/>
    </location>
</feature>
<dbReference type="InterPro" id="IPR001373">
    <property type="entry name" value="Cullin_N"/>
</dbReference>
<dbReference type="SUPFAM" id="SSF74788">
    <property type="entry name" value="Cullin repeat-like"/>
    <property type="match status" value="1"/>
</dbReference>
<dbReference type="SMART" id="SM00182">
    <property type="entry name" value="CULLIN"/>
    <property type="match status" value="1"/>
</dbReference>
<dbReference type="InterPro" id="IPR059120">
    <property type="entry name" value="Cullin-like_AB"/>
</dbReference>
<dbReference type="FunFam" id="1.10.10.10:FF:000014">
    <property type="entry name" value="Cullin 1"/>
    <property type="match status" value="1"/>
</dbReference>
<dbReference type="GO" id="GO:0031461">
    <property type="term" value="C:cullin-RING ubiquitin ligase complex"/>
    <property type="evidence" value="ECO:0007669"/>
    <property type="project" value="InterPro"/>
</dbReference>
<dbReference type="Gene3D" id="1.20.1310.10">
    <property type="entry name" value="Cullin Repeats"/>
    <property type="match status" value="4"/>
</dbReference>
<name>A0A316YZN5_9BASI</name>
<feature type="compositionally biased region" description="Low complexity" evidence="6">
    <location>
        <begin position="437"/>
        <end position="447"/>
    </location>
</feature>